<feature type="region of interest" description="Disordered" evidence="1">
    <location>
        <begin position="103"/>
        <end position="124"/>
    </location>
</feature>
<reference evidence="4" key="1">
    <citation type="submission" date="2015-07" db="EMBL/GenBank/DDBJ databases">
        <title>Complete Genome of Thermincola ferriacetica strain Z-0001T.</title>
        <authorList>
            <person name="Lusk B."/>
            <person name="Badalamenti J.P."/>
            <person name="Parameswaran P."/>
            <person name="Bond D.R."/>
            <person name="Torres C.I."/>
        </authorList>
    </citation>
    <scope>NUCLEOTIDE SEQUENCE [LARGE SCALE GENOMIC DNA]</scope>
    <source>
        <strain evidence="4">Z-0001</strain>
    </source>
</reference>
<name>A0A0L6W4E8_9FIRM</name>
<keyword evidence="3" id="KW-0255">Endonuclease</keyword>
<dbReference type="GO" id="GO:0004519">
    <property type="term" value="F:endonuclease activity"/>
    <property type="evidence" value="ECO:0007669"/>
    <property type="project" value="UniProtKB-KW"/>
</dbReference>
<dbReference type="RefSeq" id="WP_052217061.1">
    <property type="nucleotide sequence ID" value="NZ_LGTE01000004.1"/>
</dbReference>
<dbReference type="GO" id="GO:0008270">
    <property type="term" value="F:zinc ion binding"/>
    <property type="evidence" value="ECO:0007669"/>
    <property type="project" value="InterPro"/>
</dbReference>
<dbReference type="InterPro" id="IPR047693">
    <property type="entry name" value="RNA-guided_IscB-like"/>
</dbReference>
<feature type="domain" description="HNH nuclease" evidence="2">
    <location>
        <begin position="186"/>
        <end position="241"/>
    </location>
</feature>
<evidence type="ECO:0000313" key="4">
    <source>
        <dbReference type="Proteomes" id="UP000037175"/>
    </source>
</evidence>
<dbReference type="SMART" id="SM00507">
    <property type="entry name" value="HNHc"/>
    <property type="match status" value="1"/>
</dbReference>
<sequence>MVFVLDKHKKPLMLCTEKRARLLLKRGRAVVHRMAPFTIRLKDRVVEESELQPLRLKLKPGAKASGIAVLREVDSRKSEAVFLCEIHHKPGIKQSLDNRRNLRRSRRNRRTRYRKPRFDNRRRPEGWLPPSLQARVELTANAVNKLLKLAPITAISVALFKFDTQKLQDPEISGVEYQQGELFGYEVKEYLLEKWGRRCAYCGKEGVPLEVDHVVPRNPKYGPKGTDRVSNLTLACEACNKAKGNLQPGDWLEELKQSKRQIDAVRAANLEKVLTQLKEPLRDAALMNATRWALYDRLKGTGLPVECGTGARTKYNRLRTGLPRTHCFDACCVGGSTPDEIIIGQEYAQVWSAKGRGTRKMCNTDRYGFPVGHRSRGKFHFGFQTGDLVVAEIPKGKYTGRWTGRVAVRSSGYFDIKDGSGRRICQGVSWKYMRIVQRNDGWQYEKQKIAQRGGKQKGRIPPTAEARGLPAAFL</sequence>
<feature type="compositionally biased region" description="Basic residues" evidence="1">
    <location>
        <begin position="103"/>
        <end position="115"/>
    </location>
</feature>
<evidence type="ECO:0000259" key="2">
    <source>
        <dbReference type="SMART" id="SM00507"/>
    </source>
</evidence>
<organism evidence="3 4">
    <name type="scientific">Thermincola ferriacetica</name>
    <dbReference type="NCBI Taxonomy" id="281456"/>
    <lineage>
        <taxon>Bacteria</taxon>
        <taxon>Bacillati</taxon>
        <taxon>Bacillota</taxon>
        <taxon>Clostridia</taxon>
        <taxon>Eubacteriales</taxon>
        <taxon>Thermincolaceae</taxon>
        <taxon>Thermincola</taxon>
    </lineage>
</organism>
<dbReference type="AlphaFoldDB" id="A0A0L6W4E8"/>
<evidence type="ECO:0000313" key="3">
    <source>
        <dbReference type="EMBL" id="KNZ70351.1"/>
    </source>
</evidence>
<dbReference type="InterPro" id="IPR025938">
    <property type="entry name" value="RRXRR_dom"/>
</dbReference>
<keyword evidence="4" id="KW-1185">Reference proteome</keyword>
<dbReference type="CDD" id="cd00085">
    <property type="entry name" value="HNHc"/>
    <property type="match status" value="1"/>
</dbReference>
<dbReference type="Pfam" id="PF14239">
    <property type="entry name" value="RRXRR"/>
    <property type="match status" value="1"/>
</dbReference>
<gene>
    <name evidence="3" type="ORF">Tfer_0911</name>
</gene>
<accession>A0A0L6W4E8</accession>
<keyword evidence="3" id="KW-0540">Nuclease</keyword>
<dbReference type="Proteomes" id="UP000037175">
    <property type="component" value="Unassembled WGS sequence"/>
</dbReference>
<keyword evidence="3" id="KW-0378">Hydrolase</keyword>
<dbReference type="Pfam" id="PF01844">
    <property type="entry name" value="HNH"/>
    <property type="match status" value="1"/>
</dbReference>
<dbReference type="GO" id="GO:0003676">
    <property type="term" value="F:nucleic acid binding"/>
    <property type="evidence" value="ECO:0007669"/>
    <property type="project" value="InterPro"/>
</dbReference>
<dbReference type="InterPro" id="IPR002711">
    <property type="entry name" value="HNH"/>
</dbReference>
<dbReference type="PATRIC" id="fig|281456.6.peg.966"/>
<proteinExistence type="predicted"/>
<dbReference type="EMBL" id="LGTE01000004">
    <property type="protein sequence ID" value="KNZ70351.1"/>
    <property type="molecule type" value="Genomic_DNA"/>
</dbReference>
<dbReference type="Gene3D" id="1.10.30.50">
    <property type="match status" value="1"/>
</dbReference>
<evidence type="ECO:0000256" key="1">
    <source>
        <dbReference type="SAM" id="MobiDB-lite"/>
    </source>
</evidence>
<protein>
    <submittedName>
        <fullName evidence="3">HNH endonuclease</fullName>
    </submittedName>
</protein>
<dbReference type="InterPro" id="IPR003615">
    <property type="entry name" value="HNH_nuc"/>
</dbReference>
<comment type="caution">
    <text evidence="3">The sequence shown here is derived from an EMBL/GenBank/DDBJ whole genome shotgun (WGS) entry which is preliminary data.</text>
</comment>
<dbReference type="NCBIfam" id="NF040563">
    <property type="entry name" value="guided_IscB"/>
    <property type="match status" value="1"/>
</dbReference>